<dbReference type="EMBL" id="JBEHCU010007176">
    <property type="protein sequence ID" value="KAL1395346.1"/>
    <property type="molecule type" value="Genomic_DNA"/>
</dbReference>
<accession>A0ABD1D6T1</accession>
<evidence type="ECO:0000313" key="2">
    <source>
        <dbReference type="EMBL" id="KAL1395346.1"/>
    </source>
</evidence>
<protein>
    <submittedName>
        <fullName evidence="2">Uncharacterized protein</fullName>
    </submittedName>
</protein>
<reference evidence="2 3" key="1">
    <citation type="submission" date="2024-05" db="EMBL/GenBank/DDBJ databases">
        <title>Culex pipiens pipiens assembly and annotation.</title>
        <authorList>
            <person name="Alout H."/>
            <person name="Durand T."/>
        </authorList>
    </citation>
    <scope>NUCLEOTIDE SEQUENCE [LARGE SCALE GENOMIC DNA]</scope>
    <source>
        <strain evidence="2">HA-2024</strain>
        <tissue evidence="2">Whole body</tissue>
    </source>
</reference>
<name>A0ABD1D6T1_CULPP</name>
<feature type="compositionally biased region" description="Basic and acidic residues" evidence="1">
    <location>
        <begin position="15"/>
        <end position="25"/>
    </location>
</feature>
<sequence>MAPNSAHALKTISTKGHEDLTVRPDKTLDPICDHYQCRARSSEARLRPEPYTTQPRSALLLSSCIIPTIQWSCTNKLPMDVAEPDVRGTGDAGWHASALEANRRPG</sequence>
<evidence type="ECO:0000256" key="1">
    <source>
        <dbReference type="SAM" id="MobiDB-lite"/>
    </source>
</evidence>
<gene>
    <name evidence="2" type="ORF">pipiens_011320</name>
</gene>
<dbReference type="Proteomes" id="UP001562425">
    <property type="component" value="Unassembled WGS sequence"/>
</dbReference>
<organism evidence="2 3">
    <name type="scientific">Culex pipiens pipiens</name>
    <name type="common">Northern house mosquito</name>
    <dbReference type="NCBI Taxonomy" id="38569"/>
    <lineage>
        <taxon>Eukaryota</taxon>
        <taxon>Metazoa</taxon>
        <taxon>Ecdysozoa</taxon>
        <taxon>Arthropoda</taxon>
        <taxon>Hexapoda</taxon>
        <taxon>Insecta</taxon>
        <taxon>Pterygota</taxon>
        <taxon>Neoptera</taxon>
        <taxon>Endopterygota</taxon>
        <taxon>Diptera</taxon>
        <taxon>Nematocera</taxon>
        <taxon>Culicoidea</taxon>
        <taxon>Culicidae</taxon>
        <taxon>Culicinae</taxon>
        <taxon>Culicini</taxon>
        <taxon>Culex</taxon>
        <taxon>Culex</taxon>
    </lineage>
</organism>
<keyword evidence="3" id="KW-1185">Reference proteome</keyword>
<feature type="region of interest" description="Disordered" evidence="1">
    <location>
        <begin position="1"/>
        <end position="25"/>
    </location>
</feature>
<dbReference type="AlphaFoldDB" id="A0ABD1D6T1"/>
<comment type="caution">
    <text evidence="2">The sequence shown here is derived from an EMBL/GenBank/DDBJ whole genome shotgun (WGS) entry which is preliminary data.</text>
</comment>
<proteinExistence type="predicted"/>
<evidence type="ECO:0000313" key="3">
    <source>
        <dbReference type="Proteomes" id="UP001562425"/>
    </source>
</evidence>